<organism evidence="1 2">
    <name type="scientific">Larimichthys crocea</name>
    <name type="common">Large yellow croaker</name>
    <name type="synonym">Pseudosciaena crocea</name>
    <dbReference type="NCBI Taxonomy" id="215358"/>
    <lineage>
        <taxon>Eukaryota</taxon>
        <taxon>Metazoa</taxon>
        <taxon>Chordata</taxon>
        <taxon>Craniata</taxon>
        <taxon>Vertebrata</taxon>
        <taxon>Euteleostomi</taxon>
        <taxon>Actinopterygii</taxon>
        <taxon>Neopterygii</taxon>
        <taxon>Teleostei</taxon>
        <taxon>Neoteleostei</taxon>
        <taxon>Acanthomorphata</taxon>
        <taxon>Eupercaria</taxon>
        <taxon>Sciaenidae</taxon>
        <taxon>Larimichthys</taxon>
    </lineage>
</organism>
<accession>A0ACD3QW64</accession>
<keyword evidence="2" id="KW-1185">Reference proteome</keyword>
<gene>
    <name evidence="1" type="ORF">E3U43_020390</name>
</gene>
<proteinExistence type="predicted"/>
<evidence type="ECO:0000313" key="1">
    <source>
        <dbReference type="EMBL" id="TMS11397.1"/>
    </source>
</evidence>
<name>A0ACD3QW64_LARCR</name>
<sequence>MSTDRPKRNIIKKKYDISDGMPWCEERLVRKVLFLSLREFRDTHRTTHKHSYIHTHTHKCTSKNTLLHAPRQTQTLPNTHTRQSVHMPQQKVTHRPQNTHTRKNTDMHISKHLHPHEHNNTRQKINLAQGSDTPKNKSTHTLQNVQTHSKICTGTLIHTVQHTHLQENSHMFQKNSVSTRTLRSQKIQNTPPLTSKCTEAAKDTHRIQHKHSVKRLRTPEDSQTLLSTSVPARNLRSHTSTTLSGSVINGISRCQSFLSASPSWSWSLPPYPREHLPDRIYCDKDDPANKRPRLQAQRKFAQSPPSSPGPPLLLTSARNNHTHNLAVVTCLTRRRPKTEDFLSFLCLRGSAALPRNMAFLVRERTKEQAGTQHCTSTIHRTAAEGKYIGIFNRKTGTYLICVCL</sequence>
<evidence type="ECO:0000313" key="2">
    <source>
        <dbReference type="Proteomes" id="UP000793456"/>
    </source>
</evidence>
<dbReference type="Proteomes" id="UP000793456">
    <property type="component" value="Chromosome XIV"/>
</dbReference>
<dbReference type="EMBL" id="CM011687">
    <property type="protein sequence ID" value="TMS11397.1"/>
    <property type="molecule type" value="Genomic_DNA"/>
</dbReference>
<reference evidence="1" key="1">
    <citation type="submission" date="2018-11" db="EMBL/GenBank/DDBJ databases">
        <title>The sequence and de novo assembly of Larimichthys crocea genome using PacBio and Hi-C technologies.</title>
        <authorList>
            <person name="Xu P."/>
            <person name="Chen B."/>
            <person name="Zhou Z."/>
            <person name="Ke Q."/>
            <person name="Wu Y."/>
            <person name="Bai H."/>
            <person name="Pu F."/>
        </authorList>
    </citation>
    <scope>NUCLEOTIDE SEQUENCE</scope>
    <source>
        <tissue evidence="1">Muscle</tissue>
    </source>
</reference>
<protein>
    <submittedName>
        <fullName evidence="1">Uncharacterized protein</fullName>
    </submittedName>
</protein>
<comment type="caution">
    <text evidence="1">The sequence shown here is derived from an EMBL/GenBank/DDBJ whole genome shotgun (WGS) entry which is preliminary data.</text>
</comment>